<dbReference type="InterPro" id="IPR000994">
    <property type="entry name" value="Pept_M24"/>
</dbReference>
<keyword evidence="6" id="KW-0378">Hydrolase</keyword>
<evidence type="ECO:0000256" key="1">
    <source>
        <dbReference type="ARBA" id="ARBA00001424"/>
    </source>
</evidence>
<gene>
    <name evidence="10" type="ORF">CS006_08760</name>
</gene>
<comment type="cofactor">
    <cofactor evidence="2">
        <name>Mn(2+)</name>
        <dbReference type="ChEBI" id="CHEBI:29035"/>
    </cofactor>
</comment>
<dbReference type="SMART" id="SM01011">
    <property type="entry name" value="AMP_N"/>
    <property type="match status" value="1"/>
</dbReference>
<feature type="region of interest" description="Disordered" evidence="8">
    <location>
        <begin position="1"/>
        <end position="32"/>
    </location>
</feature>
<evidence type="ECO:0000256" key="5">
    <source>
        <dbReference type="ARBA" id="ARBA00022723"/>
    </source>
</evidence>
<keyword evidence="11" id="KW-1185">Reference proteome</keyword>
<evidence type="ECO:0000256" key="3">
    <source>
        <dbReference type="ARBA" id="ARBA00008766"/>
    </source>
</evidence>
<dbReference type="GO" id="GO:0005829">
    <property type="term" value="C:cytosol"/>
    <property type="evidence" value="ECO:0007669"/>
    <property type="project" value="TreeGrafter"/>
</dbReference>
<comment type="caution">
    <text evidence="10">The sequence shown here is derived from an EMBL/GenBank/DDBJ whole genome shotgun (WGS) entry which is preliminary data.</text>
</comment>
<feature type="compositionally biased region" description="Basic and acidic residues" evidence="8">
    <location>
        <begin position="1"/>
        <end position="18"/>
    </location>
</feature>
<evidence type="ECO:0000259" key="9">
    <source>
        <dbReference type="SMART" id="SM01011"/>
    </source>
</evidence>
<dbReference type="RefSeq" id="WP_100511432.1">
    <property type="nucleotide sequence ID" value="NZ_PEBI01000004.1"/>
</dbReference>
<dbReference type="Pfam" id="PF05195">
    <property type="entry name" value="AMP_N"/>
    <property type="match status" value="1"/>
</dbReference>
<dbReference type="InterPro" id="IPR052433">
    <property type="entry name" value="X-Pro_dipept-like"/>
</dbReference>
<reference evidence="10 11" key="1">
    <citation type="submission" date="2017-10" db="EMBL/GenBank/DDBJ databases">
        <title>Draft genome sequences of strains TRE 1, TRE 9, TRE H and TRI 7, isolated from tamarins, belonging to four potential novel Bifidobacterium species.</title>
        <authorList>
            <person name="Mattarelli P."/>
            <person name="Modesto M."/>
            <person name="Puglisi E."/>
            <person name="Morelli L."/>
            <person name="Spezio C."/>
            <person name="Bonetti A."/>
            <person name="Sandri C."/>
        </authorList>
    </citation>
    <scope>NUCLEOTIDE SEQUENCE [LARGE SCALE GENOMIC DNA]</scope>
    <source>
        <strain evidence="11">TRE1</strain>
    </source>
</reference>
<evidence type="ECO:0000313" key="11">
    <source>
        <dbReference type="Proteomes" id="UP000229095"/>
    </source>
</evidence>
<name>A0A2M9H780_9BIFI</name>
<evidence type="ECO:0000256" key="8">
    <source>
        <dbReference type="SAM" id="MobiDB-lite"/>
    </source>
</evidence>
<dbReference type="GO" id="GO:0006508">
    <property type="term" value="P:proteolysis"/>
    <property type="evidence" value="ECO:0007669"/>
    <property type="project" value="TreeGrafter"/>
</dbReference>
<dbReference type="EC" id="3.4.11.9" evidence="4"/>
<sequence length="541" mass="59648">MVSADDEARRAQAAKRYEADEEELTAQAVGERVTNRTLSPKSESFKAFMTEGWGAVDPGVKPLESSKYIPARLEALGRRFPDSRIVLPAGQPKARNNDCDYAFRADTSFAYYTGLGEDYEAGAVLVLDPVAPDSPEAKAGRTHTATLFLKPRADQTTEDYYRSGYGEYWVGARPGLEEFTTMTGLETRDISQLDDALSKDVGPEAGAVQLRVIREADPQITGEVERIREQNGWDDPDRNRAADDRLHEFAAEARMVKDEYEVGELRKAVAATHRGFDRMLAALPRALGKPRSERILEGAFNANAREEGNDEGYETIVASGPHAATLHWVRNTGSIGSGELLLIDAGVEVNSLYTADITRTFPTNGKFTPFQRRLYEAVLKAQQAGFDAAKPGVTYHHIHDAVMRSIAESLHEFGILPVSVEESLSPEGQQHRRWLACGVAHHLGLDVHDCAQARFESYQERPITPGITFTIEPGLYFKENDLLVPPEYRGIGIRIEDDVLMTENGPEWISKAIPKQPDDVEAWMAAQAAKAKAGSADGEAD</sequence>
<dbReference type="InterPro" id="IPR036005">
    <property type="entry name" value="Creatinase/aminopeptidase-like"/>
</dbReference>
<dbReference type="PANTHER" id="PTHR43226:SF4">
    <property type="entry name" value="XAA-PRO AMINOPEPTIDASE 3"/>
    <property type="match status" value="1"/>
</dbReference>
<protein>
    <recommendedName>
        <fullName evidence="4">Xaa-Pro aminopeptidase</fullName>
        <ecNumber evidence="4">3.4.11.9</ecNumber>
    </recommendedName>
</protein>
<keyword evidence="5" id="KW-0479">Metal-binding</keyword>
<accession>A0A2M9H780</accession>
<evidence type="ECO:0000256" key="2">
    <source>
        <dbReference type="ARBA" id="ARBA00001936"/>
    </source>
</evidence>
<comment type="catalytic activity">
    <reaction evidence="1">
        <text>Release of any N-terminal amino acid, including proline, that is linked to proline, even from a dipeptide or tripeptide.</text>
        <dbReference type="EC" id="3.4.11.9"/>
    </reaction>
</comment>
<dbReference type="Gene3D" id="3.40.350.10">
    <property type="entry name" value="Creatinase/prolidase N-terminal domain"/>
    <property type="match status" value="1"/>
</dbReference>
<proteinExistence type="inferred from homology"/>
<dbReference type="GO" id="GO:0030145">
    <property type="term" value="F:manganese ion binding"/>
    <property type="evidence" value="ECO:0007669"/>
    <property type="project" value="InterPro"/>
</dbReference>
<dbReference type="PANTHER" id="PTHR43226">
    <property type="entry name" value="XAA-PRO AMINOPEPTIDASE 3"/>
    <property type="match status" value="1"/>
</dbReference>
<dbReference type="EMBL" id="PEBI01000004">
    <property type="protein sequence ID" value="PJM72646.1"/>
    <property type="molecule type" value="Genomic_DNA"/>
</dbReference>
<evidence type="ECO:0000313" key="10">
    <source>
        <dbReference type="EMBL" id="PJM72646.1"/>
    </source>
</evidence>
<keyword evidence="10" id="KW-0645">Protease</keyword>
<dbReference type="OrthoDB" id="9806388at2"/>
<feature type="domain" description="Aminopeptidase P N-terminal" evidence="9">
    <location>
        <begin position="64"/>
        <end position="217"/>
    </location>
</feature>
<dbReference type="SUPFAM" id="SSF55920">
    <property type="entry name" value="Creatinase/aminopeptidase"/>
    <property type="match status" value="1"/>
</dbReference>
<dbReference type="InterPro" id="IPR029149">
    <property type="entry name" value="Creatin/AminoP/Spt16_N"/>
</dbReference>
<keyword evidence="7" id="KW-0464">Manganese</keyword>
<dbReference type="SUPFAM" id="SSF53092">
    <property type="entry name" value="Creatinase/prolidase N-terminal domain"/>
    <property type="match status" value="1"/>
</dbReference>
<dbReference type="AlphaFoldDB" id="A0A2M9H780"/>
<dbReference type="Proteomes" id="UP000229095">
    <property type="component" value="Unassembled WGS sequence"/>
</dbReference>
<dbReference type="GO" id="GO:0070006">
    <property type="term" value="F:metalloaminopeptidase activity"/>
    <property type="evidence" value="ECO:0007669"/>
    <property type="project" value="InterPro"/>
</dbReference>
<dbReference type="Gene3D" id="3.90.230.10">
    <property type="entry name" value="Creatinase/methionine aminopeptidase superfamily"/>
    <property type="match status" value="1"/>
</dbReference>
<organism evidence="10 11">
    <name type="scientific">Bifidobacterium primatium</name>
    <dbReference type="NCBI Taxonomy" id="2045438"/>
    <lineage>
        <taxon>Bacteria</taxon>
        <taxon>Bacillati</taxon>
        <taxon>Actinomycetota</taxon>
        <taxon>Actinomycetes</taxon>
        <taxon>Bifidobacteriales</taxon>
        <taxon>Bifidobacteriaceae</taxon>
        <taxon>Bifidobacterium</taxon>
    </lineage>
</organism>
<evidence type="ECO:0000256" key="7">
    <source>
        <dbReference type="ARBA" id="ARBA00023211"/>
    </source>
</evidence>
<dbReference type="CDD" id="cd01087">
    <property type="entry name" value="Prolidase"/>
    <property type="match status" value="1"/>
</dbReference>
<keyword evidence="10" id="KW-0031">Aminopeptidase</keyword>
<comment type="similarity">
    <text evidence="3">Belongs to the peptidase M24B family.</text>
</comment>
<dbReference type="InterPro" id="IPR007865">
    <property type="entry name" value="Aminopep_P_N"/>
</dbReference>
<dbReference type="Pfam" id="PF00557">
    <property type="entry name" value="Peptidase_M24"/>
    <property type="match status" value="1"/>
</dbReference>
<evidence type="ECO:0000256" key="4">
    <source>
        <dbReference type="ARBA" id="ARBA00012574"/>
    </source>
</evidence>
<evidence type="ECO:0000256" key="6">
    <source>
        <dbReference type="ARBA" id="ARBA00022801"/>
    </source>
</evidence>